<dbReference type="AlphaFoldDB" id="A0A8H6YGX8"/>
<dbReference type="EMBL" id="JACAZH010000009">
    <property type="protein sequence ID" value="KAF7358907.1"/>
    <property type="molecule type" value="Genomic_DNA"/>
</dbReference>
<feature type="region of interest" description="Disordered" evidence="1">
    <location>
        <begin position="178"/>
        <end position="223"/>
    </location>
</feature>
<feature type="compositionally biased region" description="Basic residues" evidence="1">
    <location>
        <begin position="110"/>
        <end position="120"/>
    </location>
</feature>
<sequence>MTPEQSYLPTEEKRTPETVQALPRSTRSHGPMSWAHPYYGNPDVLGSRASSQPRSDFASDGGSLDRRSLSRKSLQSDEHNHRRGRSPYARRRRSPGNSPVTTIPSQNSRVHSKPYRRRRRFSDSPDNTSFVDRSRPWAGEPLYSYTMASPKMSLYASTYPTFPAPPVVSSVYPSANTGRHDFISPRQARPQYDSAGPTRLSAPSRSGSVRSAPPLPAPTFGQSEYPYSHPFAYHQELAREEPRYVPATYPFASNLARNDSRSPSSSPVIHSQNPSPGSNGYSSGPDHTSNTDDSLPLPGSSPARQRRPVWRWNIGLRRKLFSVLDFIFIEIPSLVYLYLLLRLPLLYFSRVSRLFEDANLSLPDIRRLVVANADQWKDGTPGSLMTTLLPPDAAVPPHLLNFRHSWEGFIDSLLREWKTQNVVAALMLSAILTMLQIDAAASDPVARTTAILSLISALMSLLFGSMYIMRFGTMRKMYKAASWAVEAQKETTSVMWNVWILLAVPAVWLAWSIILFVTCIMAFAWRTGAMEDPVSTALSNNVALGLRIGVSAVLAVALVYFFLIVKTLREYGDAMDKKWNEKVIGWAREGVYARITADPQTWERTSLENRTTRRTRPSRSSPDPQRRGSRPGQSARAPRHRRSPMRSQSPENPPMRSTAASFDRPFYSEILEYTPFPAVKIMDLPPNSSGIYALPNLLRERDILVADWLKFTRDLSDVWNGINRETPPFPIDVEHGVPPLIGPREWAAGFIHLWNNRFFHTRCAEAVICQEEPSVGPPGYAVYLIRWSRYSGVSGPMPSPQDHDLKAITIITLVEDPNGWQWGVKTRIDADPRQPKDDAPLEPDARSSQSFSARQPSASNLPSPRTQTRTVEEQEQRDEGCAQEPDAQPSPHKSILGQRWYKPSTFQSSPSPSTRIPLREASHDSLVHLSVPLPPSPQPEFGVVSSQHTLRDTPILRPIE</sequence>
<feature type="compositionally biased region" description="Basic residues" evidence="1">
    <location>
        <begin position="81"/>
        <end position="94"/>
    </location>
</feature>
<feature type="transmembrane region" description="Helical" evidence="2">
    <location>
        <begin position="422"/>
        <end position="442"/>
    </location>
</feature>
<dbReference type="OrthoDB" id="3062801at2759"/>
<evidence type="ECO:0000313" key="3">
    <source>
        <dbReference type="EMBL" id="KAF7358907.1"/>
    </source>
</evidence>
<feature type="compositionally biased region" description="Low complexity" evidence="1">
    <location>
        <begin position="903"/>
        <end position="914"/>
    </location>
</feature>
<feature type="transmembrane region" description="Helical" evidence="2">
    <location>
        <begin position="544"/>
        <end position="565"/>
    </location>
</feature>
<feature type="compositionally biased region" description="Basic and acidic residues" evidence="1">
    <location>
        <begin position="870"/>
        <end position="880"/>
    </location>
</feature>
<feature type="transmembrane region" description="Helical" evidence="2">
    <location>
        <begin position="320"/>
        <end position="341"/>
    </location>
</feature>
<comment type="caution">
    <text evidence="3">The sequence shown here is derived from an EMBL/GenBank/DDBJ whole genome shotgun (WGS) entry which is preliminary data.</text>
</comment>
<accession>A0A8H6YGX8</accession>
<feature type="region of interest" description="Disordered" evidence="1">
    <location>
        <begin position="827"/>
        <end position="895"/>
    </location>
</feature>
<reference evidence="3" key="1">
    <citation type="submission" date="2020-05" db="EMBL/GenBank/DDBJ databases">
        <title>Mycena genomes resolve the evolution of fungal bioluminescence.</title>
        <authorList>
            <person name="Tsai I.J."/>
        </authorList>
    </citation>
    <scope>NUCLEOTIDE SEQUENCE</scope>
    <source>
        <strain evidence="3">160909Yilan</strain>
    </source>
</reference>
<proteinExistence type="predicted"/>
<keyword evidence="2" id="KW-0812">Transmembrane</keyword>
<feature type="region of interest" description="Disordered" evidence="1">
    <location>
        <begin position="927"/>
        <end position="960"/>
    </location>
</feature>
<feature type="compositionally biased region" description="Polar residues" evidence="1">
    <location>
        <begin position="846"/>
        <end position="869"/>
    </location>
</feature>
<feature type="region of interest" description="Disordered" evidence="1">
    <location>
        <begin position="255"/>
        <end position="303"/>
    </location>
</feature>
<dbReference type="Proteomes" id="UP000623467">
    <property type="component" value="Unassembled WGS sequence"/>
</dbReference>
<organism evidence="3 4">
    <name type="scientific">Mycena sanguinolenta</name>
    <dbReference type="NCBI Taxonomy" id="230812"/>
    <lineage>
        <taxon>Eukaryota</taxon>
        <taxon>Fungi</taxon>
        <taxon>Dikarya</taxon>
        <taxon>Basidiomycota</taxon>
        <taxon>Agaricomycotina</taxon>
        <taxon>Agaricomycetes</taxon>
        <taxon>Agaricomycetidae</taxon>
        <taxon>Agaricales</taxon>
        <taxon>Marasmiineae</taxon>
        <taxon>Mycenaceae</taxon>
        <taxon>Mycena</taxon>
    </lineage>
</organism>
<feature type="compositionally biased region" description="Low complexity" evidence="1">
    <location>
        <begin position="261"/>
        <end position="285"/>
    </location>
</feature>
<name>A0A8H6YGX8_9AGAR</name>
<feature type="compositionally biased region" description="Basic and acidic residues" evidence="1">
    <location>
        <begin position="827"/>
        <end position="845"/>
    </location>
</feature>
<protein>
    <submittedName>
        <fullName evidence="3">Uncharacterized protein</fullName>
    </submittedName>
</protein>
<feature type="transmembrane region" description="Helical" evidence="2">
    <location>
        <begin position="498"/>
        <end position="524"/>
    </location>
</feature>
<feature type="compositionally biased region" description="Polar residues" evidence="1">
    <location>
        <begin position="97"/>
        <end position="109"/>
    </location>
</feature>
<feature type="region of interest" description="Disordered" evidence="1">
    <location>
        <begin position="902"/>
        <end position="921"/>
    </location>
</feature>
<evidence type="ECO:0000256" key="2">
    <source>
        <dbReference type="SAM" id="Phobius"/>
    </source>
</evidence>
<feature type="transmembrane region" description="Helical" evidence="2">
    <location>
        <begin position="448"/>
        <end position="469"/>
    </location>
</feature>
<feature type="compositionally biased region" description="Basic and acidic residues" evidence="1">
    <location>
        <begin position="63"/>
        <end position="80"/>
    </location>
</feature>
<evidence type="ECO:0000313" key="4">
    <source>
        <dbReference type="Proteomes" id="UP000623467"/>
    </source>
</evidence>
<feature type="region of interest" description="Disordered" evidence="1">
    <location>
        <begin position="603"/>
        <end position="660"/>
    </location>
</feature>
<keyword evidence="2" id="KW-0472">Membrane</keyword>
<gene>
    <name evidence="3" type="ORF">MSAN_01231100</name>
</gene>
<feature type="region of interest" description="Disordered" evidence="1">
    <location>
        <begin position="1"/>
        <end position="135"/>
    </location>
</feature>
<keyword evidence="4" id="KW-1185">Reference proteome</keyword>
<evidence type="ECO:0000256" key="1">
    <source>
        <dbReference type="SAM" id="MobiDB-lite"/>
    </source>
</evidence>
<keyword evidence="2" id="KW-1133">Transmembrane helix</keyword>